<name>A0A941AP96_9BACI</name>
<dbReference type="EMBL" id="JAGKSQ010000003">
    <property type="protein sequence ID" value="MBP3951252.1"/>
    <property type="molecule type" value="Genomic_DNA"/>
</dbReference>
<accession>A0A941AP96</accession>
<dbReference type="RefSeq" id="WP_210596943.1">
    <property type="nucleotide sequence ID" value="NZ_JAGKSQ010000003.1"/>
</dbReference>
<evidence type="ECO:0000313" key="2">
    <source>
        <dbReference type="Proteomes" id="UP000678228"/>
    </source>
</evidence>
<comment type="caution">
    <text evidence="1">The sequence shown here is derived from an EMBL/GenBank/DDBJ whole genome shotgun (WGS) entry which is preliminary data.</text>
</comment>
<dbReference type="Gene3D" id="3.30.1490.480">
    <property type="entry name" value="Endolytic murein transglycosylase"/>
    <property type="match status" value="1"/>
</dbReference>
<gene>
    <name evidence="1" type="ORF">J7W16_08890</name>
</gene>
<evidence type="ECO:0000313" key="1">
    <source>
        <dbReference type="EMBL" id="MBP3951252.1"/>
    </source>
</evidence>
<evidence type="ECO:0008006" key="3">
    <source>
        <dbReference type="Google" id="ProtNLM"/>
    </source>
</evidence>
<keyword evidence="2" id="KW-1185">Reference proteome</keyword>
<protein>
    <recommendedName>
        <fullName evidence="3">Endolytic transglycosylase MltG</fullName>
    </recommendedName>
</protein>
<proteinExistence type="predicted"/>
<dbReference type="AlphaFoldDB" id="A0A941AP96"/>
<sequence>MSAKNIQHFAGGIFLATSLLAGAYYYNSTETQEPVTVVEEIIPTSAEMKETLEDEGYIVLTAEEYEETKEVTPTEVETEVEIRYTMLLQIREGMTSQEIAAILVRGNIIDDSSEFTEFVQDQQLTQVIRTGEYELTSTMTIAEIVELIT</sequence>
<reference evidence="1" key="1">
    <citation type="submission" date="2021-03" db="EMBL/GenBank/DDBJ databases">
        <title>Bacillus suaedae sp. nov., isolated from Suaeda aralocaspica.</title>
        <authorList>
            <person name="Lei R.F.R."/>
        </authorList>
    </citation>
    <scope>NUCLEOTIDE SEQUENCE</scope>
    <source>
        <strain evidence="1">YZJH907-2</strain>
    </source>
</reference>
<organism evidence="1 2">
    <name type="scientific">Halalkalibacter suaedae</name>
    <dbReference type="NCBI Taxonomy" id="2822140"/>
    <lineage>
        <taxon>Bacteria</taxon>
        <taxon>Bacillati</taxon>
        <taxon>Bacillota</taxon>
        <taxon>Bacilli</taxon>
        <taxon>Bacillales</taxon>
        <taxon>Bacillaceae</taxon>
        <taxon>Halalkalibacter</taxon>
    </lineage>
</organism>
<dbReference type="Proteomes" id="UP000678228">
    <property type="component" value="Unassembled WGS sequence"/>
</dbReference>